<keyword evidence="2" id="KW-0479">Metal-binding</keyword>
<dbReference type="OrthoDB" id="2309723at2759"/>
<feature type="domain" description="Zn(2)-C6 fungal-type" evidence="8">
    <location>
        <begin position="23"/>
        <end position="56"/>
    </location>
</feature>
<proteinExistence type="predicted"/>
<dbReference type="GO" id="GO:0003677">
    <property type="term" value="F:DNA binding"/>
    <property type="evidence" value="ECO:0007669"/>
    <property type="project" value="InterPro"/>
</dbReference>
<gene>
    <name evidence="9" type="ORF">BOTBODRAFT_52641</name>
</gene>
<evidence type="ECO:0000256" key="7">
    <source>
        <dbReference type="SAM" id="MobiDB-lite"/>
    </source>
</evidence>
<dbReference type="EMBL" id="KL198021">
    <property type="protein sequence ID" value="KDQ18703.1"/>
    <property type="molecule type" value="Genomic_DNA"/>
</dbReference>
<accession>A0A067MSI9</accession>
<feature type="region of interest" description="Disordered" evidence="7">
    <location>
        <begin position="93"/>
        <end position="121"/>
    </location>
</feature>
<keyword evidence="4" id="KW-0804">Transcription</keyword>
<dbReference type="InterPro" id="IPR050815">
    <property type="entry name" value="TF_fung"/>
</dbReference>
<comment type="subcellular location">
    <subcellularLocation>
        <location evidence="1">Nucleus</location>
    </subcellularLocation>
</comment>
<dbReference type="GO" id="GO:0000981">
    <property type="term" value="F:DNA-binding transcription factor activity, RNA polymerase II-specific"/>
    <property type="evidence" value="ECO:0007669"/>
    <property type="project" value="InterPro"/>
</dbReference>
<dbReference type="GO" id="GO:0005634">
    <property type="term" value="C:nucleus"/>
    <property type="evidence" value="ECO:0007669"/>
    <property type="project" value="UniProtKB-SubCell"/>
</dbReference>
<dbReference type="CDD" id="cd00067">
    <property type="entry name" value="GAL4"/>
    <property type="match status" value="1"/>
</dbReference>
<dbReference type="Proteomes" id="UP000027195">
    <property type="component" value="Unassembled WGS sequence"/>
</dbReference>
<evidence type="ECO:0000256" key="3">
    <source>
        <dbReference type="ARBA" id="ARBA00023015"/>
    </source>
</evidence>
<dbReference type="GO" id="GO:0008270">
    <property type="term" value="F:zinc ion binding"/>
    <property type="evidence" value="ECO:0007669"/>
    <property type="project" value="InterPro"/>
</dbReference>
<dbReference type="STRING" id="930990.A0A067MSI9"/>
<keyword evidence="5" id="KW-0539">Nucleus</keyword>
<dbReference type="PANTHER" id="PTHR47338">
    <property type="entry name" value="ZN(II)2CYS6 TRANSCRIPTION FACTOR (EUROFUNG)-RELATED"/>
    <property type="match status" value="1"/>
</dbReference>
<dbReference type="HOGENOM" id="CLU_022337_0_0_1"/>
<evidence type="ECO:0000256" key="4">
    <source>
        <dbReference type="ARBA" id="ARBA00023163"/>
    </source>
</evidence>
<dbReference type="Pfam" id="PF00172">
    <property type="entry name" value="Zn_clus"/>
    <property type="match status" value="1"/>
</dbReference>
<dbReference type="Gene3D" id="4.10.240.10">
    <property type="entry name" value="Zn(2)-C6 fungal-type DNA-binding domain"/>
    <property type="match status" value="1"/>
</dbReference>
<dbReference type="InterPro" id="IPR036864">
    <property type="entry name" value="Zn2-C6_fun-type_DNA-bd_sf"/>
</dbReference>
<dbReference type="InterPro" id="IPR007219">
    <property type="entry name" value="XnlR_reg_dom"/>
</dbReference>
<name>A0A067MSI9_BOTB1</name>
<reference evidence="10" key="1">
    <citation type="journal article" date="2014" name="Proc. Natl. Acad. Sci. U.S.A.">
        <title>Extensive sampling of basidiomycete genomes demonstrates inadequacy of the white-rot/brown-rot paradigm for wood decay fungi.</title>
        <authorList>
            <person name="Riley R."/>
            <person name="Salamov A.A."/>
            <person name="Brown D.W."/>
            <person name="Nagy L.G."/>
            <person name="Floudas D."/>
            <person name="Held B.W."/>
            <person name="Levasseur A."/>
            <person name="Lombard V."/>
            <person name="Morin E."/>
            <person name="Otillar R."/>
            <person name="Lindquist E.A."/>
            <person name="Sun H."/>
            <person name="LaButti K.M."/>
            <person name="Schmutz J."/>
            <person name="Jabbour D."/>
            <person name="Luo H."/>
            <person name="Baker S.E."/>
            <person name="Pisabarro A.G."/>
            <person name="Walton J.D."/>
            <person name="Blanchette R.A."/>
            <person name="Henrissat B."/>
            <person name="Martin F."/>
            <person name="Cullen D."/>
            <person name="Hibbett D.S."/>
            <person name="Grigoriev I.V."/>
        </authorList>
    </citation>
    <scope>NUCLEOTIDE SEQUENCE [LARGE SCALE GENOMIC DNA]</scope>
    <source>
        <strain evidence="10">FD-172 SS1</strain>
    </source>
</reference>
<dbReference type="InterPro" id="IPR001138">
    <property type="entry name" value="Zn2Cys6_DnaBD"/>
</dbReference>
<dbReference type="PANTHER" id="PTHR47338:SF29">
    <property type="entry name" value="ZN(2)-C6 FUNGAL-TYPE DOMAIN-CONTAINING PROTEIN"/>
    <property type="match status" value="1"/>
</dbReference>
<sequence>MAGNSSSDEDSPPVRGPLKRGNACLNCRKYKRKCDGIKPICGTCDGVMPLQDSCAYDVGPPQTRTQKYKEKIKALELDIERLQLQNQAVARRDKRTSLFTSSTTPISPTSSNTSSSSSNSSVLGSTSILFDEGGPTAFTHNPADPNGYIHSLYHDSPYVRPKWMEQEDLPAPVKFHLLGLFFKYRFHCDFELYIPRFIDSLALPLDQGPHPALLNAMYAMACHFSPSSVLSPHEPFFVARAHKALSQSLAHVDRLLHFIIASALLARYYSFKGRLLEAHSLNATTSRFAYGLGLHKIPSRVWKDGEDGGNCAQHALLPRPRDAIELGERINAFWMLFTHDRAATLGTGLPSAILDEDIETPWPAPIEAFATGSVVDPETGTLRALYGPSFKALHARAESVNTLRVMGFALQARARDVAANSAADIASFHSINHAITEYVQALPPLSRLQIFDDFMLAFAHMLPCTAAIRIFKARAPVDPISHQTCMAAAQKAMRIMHMLDETDMSQSVSMFGLVCKEMYVFLEGEEARLLNVRDLYGAAAMHSERDTILRIAIKLKKMFPVVGLLITQIGTDRPLALGPCSVGQLS</sequence>
<protein>
    <recommendedName>
        <fullName evidence="8">Zn(2)-C6 fungal-type domain-containing protein</fullName>
    </recommendedName>
</protein>
<keyword evidence="3" id="KW-0805">Transcription regulation</keyword>
<feature type="compositionally biased region" description="Low complexity" evidence="7">
    <location>
        <begin position="97"/>
        <end position="121"/>
    </location>
</feature>
<dbReference type="SUPFAM" id="SSF57701">
    <property type="entry name" value="Zn2/Cys6 DNA-binding domain"/>
    <property type="match status" value="1"/>
</dbReference>
<evidence type="ECO:0000256" key="1">
    <source>
        <dbReference type="ARBA" id="ARBA00004123"/>
    </source>
</evidence>
<evidence type="ECO:0000256" key="2">
    <source>
        <dbReference type="ARBA" id="ARBA00022723"/>
    </source>
</evidence>
<dbReference type="CDD" id="cd12148">
    <property type="entry name" value="fungal_TF_MHR"/>
    <property type="match status" value="1"/>
</dbReference>
<dbReference type="Pfam" id="PF04082">
    <property type="entry name" value="Fungal_trans"/>
    <property type="match status" value="1"/>
</dbReference>
<evidence type="ECO:0000256" key="5">
    <source>
        <dbReference type="ARBA" id="ARBA00023242"/>
    </source>
</evidence>
<organism evidence="9 10">
    <name type="scientific">Botryobasidium botryosum (strain FD-172 SS1)</name>
    <dbReference type="NCBI Taxonomy" id="930990"/>
    <lineage>
        <taxon>Eukaryota</taxon>
        <taxon>Fungi</taxon>
        <taxon>Dikarya</taxon>
        <taxon>Basidiomycota</taxon>
        <taxon>Agaricomycotina</taxon>
        <taxon>Agaricomycetes</taxon>
        <taxon>Cantharellales</taxon>
        <taxon>Botryobasidiaceae</taxon>
        <taxon>Botryobasidium</taxon>
    </lineage>
</organism>
<dbReference type="GO" id="GO:0006351">
    <property type="term" value="P:DNA-templated transcription"/>
    <property type="evidence" value="ECO:0007669"/>
    <property type="project" value="InterPro"/>
</dbReference>
<evidence type="ECO:0000313" key="10">
    <source>
        <dbReference type="Proteomes" id="UP000027195"/>
    </source>
</evidence>
<keyword evidence="6" id="KW-0175">Coiled coil</keyword>
<evidence type="ECO:0000256" key="6">
    <source>
        <dbReference type="SAM" id="Coils"/>
    </source>
</evidence>
<dbReference type="SMART" id="SM00906">
    <property type="entry name" value="Fungal_trans"/>
    <property type="match status" value="1"/>
</dbReference>
<dbReference type="SMART" id="SM00066">
    <property type="entry name" value="GAL4"/>
    <property type="match status" value="1"/>
</dbReference>
<evidence type="ECO:0000313" key="9">
    <source>
        <dbReference type="EMBL" id="KDQ18703.1"/>
    </source>
</evidence>
<keyword evidence="10" id="KW-1185">Reference proteome</keyword>
<evidence type="ECO:0000259" key="8">
    <source>
        <dbReference type="PROSITE" id="PS50048"/>
    </source>
</evidence>
<feature type="coiled-coil region" evidence="6">
    <location>
        <begin position="65"/>
        <end position="92"/>
    </location>
</feature>
<dbReference type="InParanoid" id="A0A067MSI9"/>
<dbReference type="PROSITE" id="PS50048">
    <property type="entry name" value="ZN2_CY6_FUNGAL_2"/>
    <property type="match status" value="1"/>
</dbReference>
<dbReference type="AlphaFoldDB" id="A0A067MSI9"/>